<evidence type="ECO:0000313" key="2">
    <source>
        <dbReference type="EMBL" id="TNN64920.1"/>
    </source>
</evidence>
<keyword evidence="1" id="KW-1133">Transmembrane helix</keyword>
<accession>A0A4Z2HHB6</accession>
<reference evidence="2 3" key="1">
    <citation type="submission" date="2019-03" db="EMBL/GenBank/DDBJ databases">
        <title>First draft genome of Liparis tanakae, snailfish: a comprehensive survey of snailfish specific genes.</title>
        <authorList>
            <person name="Kim W."/>
            <person name="Song I."/>
            <person name="Jeong J.-H."/>
            <person name="Kim D."/>
            <person name="Kim S."/>
            <person name="Ryu S."/>
            <person name="Song J.Y."/>
            <person name="Lee S.K."/>
        </authorList>
    </citation>
    <scope>NUCLEOTIDE SEQUENCE [LARGE SCALE GENOMIC DNA]</scope>
    <source>
        <tissue evidence="2">Muscle</tissue>
    </source>
</reference>
<evidence type="ECO:0000313" key="3">
    <source>
        <dbReference type="Proteomes" id="UP000314294"/>
    </source>
</evidence>
<protein>
    <submittedName>
        <fullName evidence="2">Uncharacterized protein</fullName>
    </submittedName>
</protein>
<dbReference type="Proteomes" id="UP000314294">
    <property type="component" value="Unassembled WGS sequence"/>
</dbReference>
<comment type="caution">
    <text evidence="2">The sequence shown here is derived from an EMBL/GenBank/DDBJ whole genome shotgun (WGS) entry which is preliminary data.</text>
</comment>
<keyword evidence="1" id="KW-0812">Transmembrane</keyword>
<evidence type="ECO:0000256" key="1">
    <source>
        <dbReference type="SAM" id="Phobius"/>
    </source>
</evidence>
<sequence length="84" mass="9090">MVSSTPEDTRHHFVTEQSPGVGFECVAVLHCCCLTVIFIDPIGSLDEEGLRGMVPSACMVAVAVVYGRLTRFLPCSSCNEERNA</sequence>
<dbReference type="AlphaFoldDB" id="A0A4Z2HHB6"/>
<name>A0A4Z2HHB6_9TELE</name>
<feature type="transmembrane region" description="Helical" evidence="1">
    <location>
        <begin position="20"/>
        <end position="38"/>
    </location>
</feature>
<gene>
    <name evidence="2" type="ORF">EYF80_024804</name>
</gene>
<keyword evidence="1" id="KW-0472">Membrane</keyword>
<feature type="transmembrane region" description="Helical" evidence="1">
    <location>
        <begin position="50"/>
        <end position="69"/>
    </location>
</feature>
<proteinExistence type="predicted"/>
<organism evidence="2 3">
    <name type="scientific">Liparis tanakae</name>
    <name type="common">Tanaka's snailfish</name>
    <dbReference type="NCBI Taxonomy" id="230148"/>
    <lineage>
        <taxon>Eukaryota</taxon>
        <taxon>Metazoa</taxon>
        <taxon>Chordata</taxon>
        <taxon>Craniata</taxon>
        <taxon>Vertebrata</taxon>
        <taxon>Euteleostomi</taxon>
        <taxon>Actinopterygii</taxon>
        <taxon>Neopterygii</taxon>
        <taxon>Teleostei</taxon>
        <taxon>Neoteleostei</taxon>
        <taxon>Acanthomorphata</taxon>
        <taxon>Eupercaria</taxon>
        <taxon>Perciformes</taxon>
        <taxon>Cottioidei</taxon>
        <taxon>Cottales</taxon>
        <taxon>Liparidae</taxon>
        <taxon>Liparis</taxon>
    </lineage>
</organism>
<dbReference type="EMBL" id="SRLO01000243">
    <property type="protein sequence ID" value="TNN64920.1"/>
    <property type="molecule type" value="Genomic_DNA"/>
</dbReference>
<keyword evidence="3" id="KW-1185">Reference proteome</keyword>